<evidence type="ECO:0000313" key="1">
    <source>
        <dbReference type="EMBL" id="BAD33621.1"/>
    </source>
</evidence>
<organism evidence="1 2">
    <name type="scientific">Oryza sativa subsp. japonica</name>
    <name type="common">Rice</name>
    <dbReference type="NCBI Taxonomy" id="39947"/>
    <lineage>
        <taxon>Eukaryota</taxon>
        <taxon>Viridiplantae</taxon>
        <taxon>Streptophyta</taxon>
        <taxon>Embryophyta</taxon>
        <taxon>Tracheophyta</taxon>
        <taxon>Spermatophyta</taxon>
        <taxon>Magnoliopsida</taxon>
        <taxon>Liliopsida</taxon>
        <taxon>Poales</taxon>
        <taxon>Poaceae</taxon>
        <taxon>BOP clade</taxon>
        <taxon>Oryzoideae</taxon>
        <taxon>Oryzeae</taxon>
        <taxon>Oryzinae</taxon>
        <taxon>Oryza</taxon>
        <taxon>Oryza sativa</taxon>
    </lineage>
</organism>
<accession>Q69PA6</accession>
<proteinExistence type="predicted"/>
<dbReference type="Proteomes" id="UP000000763">
    <property type="component" value="Chromosome 9"/>
</dbReference>
<dbReference type="EMBL" id="AP005568">
    <property type="protein sequence ID" value="BAD33621.1"/>
    <property type="molecule type" value="Genomic_DNA"/>
</dbReference>
<sequence length="50" mass="5242">MGVDLGGLHDGLEREDSILAGGRGIWRVEEERLGAAAETHGIKGRNEAAA</sequence>
<reference evidence="2" key="1">
    <citation type="journal article" date="2005" name="Nature">
        <title>The map-based sequence of the rice genome.</title>
        <authorList>
            <consortium name="International rice genome sequencing project (IRGSP)"/>
            <person name="Matsumoto T."/>
            <person name="Wu J."/>
            <person name="Kanamori H."/>
            <person name="Katayose Y."/>
            <person name="Fujisawa M."/>
            <person name="Namiki N."/>
            <person name="Mizuno H."/>
            <person name="Yamamoto K."/>
            <person name="Antonio B.A."/>
            <person name="Baba T."/>
            <person name="Sakata K."/>
            <person name="Nagamura Y."/>
            <person name="Aoki H."/>
            <person name="Arikawa K."/>
            <person name="Arita K."/>
            <person name="Bito T."/>
            <person name="Chiden Y."/>
            <person name="Fujitsuka N."/>
            <person name="Fukunaka R."/>
            <person name="Hamada M."/>
            <person name="Harada C."/>
            <person name="Hayashi A."/>
            <person name="Hijishita S."/>
            <person name="Honda M."/>
            <person name="Hosokawa S."/>
            <person name="Ichikawa Y."/>
            <person name="Idonuma A."/>
            <person name="Iijima M."/>
            <person name="Ikeda M."/>
            <person name="Ikeno M."/>
            <person name="Ito K."/>
            <person name="Ito S."/>
            <person name="Ito T."/>
            <person name="Ito Y."/>
            <person name="Ito Y."/>
            <person name="Iwabuchi A."/>
            <person name="Kamiya K."/>
            <person name="Karasawa W."/>
            <person name="Kurita K."/>
            <person name="Katagiri S."/>
            <person name="Kikuta A."/>
            <person name="Kobayashi H."/>
            <person name="Kobayashi N."/>
            <person name="Machita K."/>
            <person name="Maehara T."/>
            <person name="Masukawa M."/>
            <person name="Mizubayashi T."/>
            <person name="Mukai Y."/>
            <person name="Nagasaki H."/>
            <person name="Nagata Y."/>
            <person name="Naito S."/>
            <person name="Nakashima M."/>
            <person name="Nakama Y."/>
            <person name="Nakamichi Y."/>
            <person name="Nakamura M."/>
            <person name="Meguro A."/>
            <person name="Negishi M."/>
            <person name="Ohta I."/>
            <person name="Ohta T."/>
            <person name="Okamoto M."/>
            <person name="Ono N."/>
            <person name="Saji S."/>
            <person name="Sakaguchi M."/>
            <person name="Sakai K."/>
            <person name="Shibata M."/>
            <person name="Shimokawa T."/>
            <person name="Song J."/>
            <person name="Takazaki Y."/>
            <person name="Terasawa K."/>
            <person name="Tsugane M."/>
            <person name="Tsuji K."/>
            <person name="Ueda S."/>
            <person name="Waki K."/>
            <person name="Yamagata H."/>
            <person name="Yamamoto M."/>
            <person name="Yamamoto S."/>
            <person name="Yamane H."/>
            <person name="Yoshiki S."/>
            <person name="Yoshihara R."/>
            <person name="Yukawa K."/>
            <person name="Zhong H."/>
            <person name="Yano M."/>
            <person name="Yuan Q."/>
            <person name="Ouyang S."/>
            <person name="Liu J."/>
            <person name="Jones K.M."/>
            <person name="Gansberger K."/>
            <person name="Moffat K."/>
            <person name="Hill J."/>
            <person name="Bera J."/>
            <person name="Fadrosh D."/>
            <person name="Jin S."/>
            <person name="Johri S."/>
            <person name="Kim M."/>
            <person name="Overton L."/>
            <person name="Reardon M."/>
            <person name="Tsitrin T."/>
            <person name="Vuong H."/>
            <person name="Weaver B."/>
            <person name="Ciecko A."/>
            <person name="Tallon L."/>
            <person name="Jackson J."/>
            <person name="Pai G."/>
            <person name="Aken S.V."/>
            <person name="Utterback T."/>
            <person name="Reidmuller S."/>
            <person name="Feldblyum T."/>
            <person name="Hsiao J."/>
            <person name="Zismann V."/>
            <person name="Iobst S."/>
            <person name="de Vazeille A.R."/>
            <person name="Buell C.R."/>
            <person name="Ying K."/>
            <person name="Li Y."/>
            <person name="Lu T."/>
            <person name="Huang Y."/>
            <person name="Zhao Q."/>
            <person name="Feng Q."/>
            <person name="Zhang L."/>
            <person name="Zhu J."/>
            <person name="Weng Q."/>
            <person name="Mu J."/>
            <person name="Lu Y."/>
            <person name="Fan D."/>
            <person name="Liu Y."/>
            <person name="Guan J."/>
            <person name="Zhang Y."/>
            <person name="Yu S."/>
            <person name="Liu X."/>
            <person name="Zhang Y."/>
            <person name="Hong G."/>
            <person name="Han B."/>
            <person name="Choisne N."/>
            <person name="Demange N."/>
            <person name="Orjeda G."/>
            <person name="Samain S."/>
            <person name="Cattolico L."/>
            <person name="Pelletier E."/>
            <person name="Couloux A."/>
            <person name="Segurens B."/>
            <person name="Wincker P."/>
            <person name="D'Hont A."/>
            <person name="Scarpelli C."/>
            <person name="Weissenbach J."/>
            <person name="Salanoubat M."/>
            <person name="Quetier F."/>
            <person name="Yu Y."/>
            <person name="Kim H.R."/>
            <person name="Rambo T."/>
            <person name="Currie J."/>
            <person name="Collura K."/>
            <person name="Luo M."/>
            <person name="Yang T."/>
            <person name="Ammiraju J.S.S."/>
            <person name="Engler F."/>
            <person name="Soderlund C."/>
            <person name="Wing R.A."/>
            <person name="Palmer L.E."/>
            <person name="de la Bastide M."/>
            <person name="Spiegel L."/>
            <person name="Nascimento L."/>
            <person name="Zutavern T."/>
            <person name="O'Shaughnessy A."/>
            <person name="Dike S."/>
            <person name="Dedhia N."/>
            <person name="Preston R."/>
            <person name="Balija V."/>
            <person name="McCombie W.R."/>
            <person name="Chow T."/>
            <person name="Chen H."/>
            <person name="Chung M."/>
            <person name="Chen C."/>
            <person name="Shaw J."/>
            <person name="Wu H."/>
            <person name="Hsiao K."/>
            <person name="Chao Y."/>
            <person name="Chu M."/>
            <person name="Cheng C."/>
            <person name="Hour A."/>
            <person name="Lee P."/>
            <person name="Lin S."/>
            <person name="Lin Y."/>
            <person name="Liou J."/>
            <person name="Liu S."/>
            <person name="Hsing Y."/>
            <person name="Raghuvanshi S."/>
            <person name="Mohanty A."/>
            <person name="Bharti A.K."/>
            <person name="Gaur A."/>
            <person name="Gupta V."/>
            <person name="Kumar D."/>
            <person name="Ravi V."/>
            <person name="Vij S."/>
            <person name="Kapur A."/>
            <person name="Khurana P."/>
            <person name="Khurana P."/>
            <person name="Khurana J.P."/>
            <person name="Tyagi A.K."/>
            <person name="Gaikwad K."/>
            <person name="Singh A."/>
            <person name="Dalal V."/>
            <person name="Srivastava S."/>
            <person name="Dixit A."/>
            <person name="Pal A.K."/>
            <person name="Ghazi I.A."/>
            <person name="Yadav M."/>
            <person name="Pandit A."/>
            <person name="Bhargava A."/>
            <person name="Sureshbabu K."/>
            <person name="Batra K."/>
            <person name="Sharma T.R."/>
            <person name="Mohapatra T."/>
            <person name="Singh N.K."/>
            <person name="Messing J."/>
            <person name="Nelson A.B."/>
            <person name="Fuks G."/>
            <person name="Kavchok S."/>
            <person name="Keizer G."/>
            <person name="Linton E."/>
            <person name="Llaca V."/>
            <person name="Song R."/>
            <person name="Tanyolac B."/>
            <person name="Young S."/>
            <person name="Ho-Il K."/>
            <person name="Hahn J.H."/>
            <person name="Sangsakoo G."/>
            <person name="Vanavichit A."/>
            <person name="de Mattos Luiz.A.T."/>
            <person name="Zimmer P.D."/>
            <person name="Malone G."/>
            <person name="Dellagostin O."/>
            <person name="de Oliveira A.C."/>
            <person name="Bevan M."/>
            <person name="Bancroft I."/>
            <person name="Minx P."/>
            <person name="Cordum H."/>
            <person name="Wilson R."/>
            <person name="Cheng Z."/>
            <person name="Jin W."/>
            <person name="Jiang J."/>
            <person name="Leong S.A."/>
            <person name="Iwama H."/>
            <person name="Gojobori T."/>
            <person name="Itoh T."/>
            <person name="Niimura Y."/>
            <person name="Fujii Y."/>
            <person name="Habara T."/>
            <person name="Sakai H."/>
            <person name="Sato Y."/>
            <person name="Wilson G."/>
            <person name="Kumar K."/>
            <person name="McCouch S."/>
            <person name="Juretic N."/>
            <person name="Hoen D."/>
            <person name="Wright S."/>
            <person name="Bruskiewich R."/>
            <person name="Bureau T."/>
            <person name="Miyao A."/>
            <person name="Hirochika H."/>
            <person name="Nishikawa T."/>
            <person name="Kadowaki K."/>
            <person name="Sugiura M."/>
            <person name="Burr B."/>
            <person name="Sasaki T."/>
        </authorList>
    </citation>
    <scope>NUCLEOTIDE SEQUENCE [LARGE SCALE GENOMIC DNA]</scope>
    <source>
        <strain evidence="2">cv. Nipponbare</strain>
    </source>
</reference>
<protein>
    <submittedName>
        <fullName evidence="1">Uncharacterized protein</fullName>
    </submittedName>
</protein>
<evidence type="ECO:0000313" key="2">
    <source>
        <dbReference type="Proteomes" id="UP000000763"/>
    </source>
</evidence>
<dbReference type="AlphaFoldDB" id="Q69PA6"/>
<gene>
    <name evidence="1" type="primary">OJ1299_A11.36</name>
</gene>
<reference evidence="2" key="2">
    <citation type="journal article" date="2008" name="Nucleic Acids Res.">
        <title>The rice annotation project database (RAP-DB): 2008 update.</title>
        <authorList>
            <consortium name="The rice annotation project (RAP)"/>
        </authorList>
    </citation>
    <scope>GENOME REANNOTATION</scope>
    <source>
        <strain evidence="2">cv. Nipponbare</strain>
    </source>
</reference>
<name>Q69PA6_ORYSJ</name>